<keyword evidence="1" id="KW-0812">Transmembrane</keyword>
<dbReference type="Proteomes" id="UP001060368">
    <property type="component" value="Chromosome"/>
</dbReference>
<name>A0A9E7TKN3_9EURY</name>
<organism evidence="2 3">
    <name type="scientific">Methanoplanus endosymbiosus</name>
    <dbReference type="NCBI Taxonomy" id="33865"/>
    <lineage>
        <taxon>Archaea</taxon>
        <taxon>Methanobacteriati</taxon>
        <taxon>Methanobacteriota</taxon>
        <taxon>Stenosarchaea group</taxon>
        <taxon>Methanomicrobia</taxon>
        <taxon>Methanomicrobiales</taxon>
        <taxon>Methanomicrobiaceae</taxon>
        <taxon>Methanoplanus</taxon>
    </lineage>
</organism>
<dbReference type="KEGG" id="mend:L6E24_01365"/>
<feature type="transmembrane region" description="Helical" evidence="1">
    <location>
        <begin position="12"/>
        <end position="30"/>
    </location>
</feature>
<keyword evidence="1" id="KW-0472">Membrane</keyword>
<protein>
    <submittedName>
        <fullName evidence="2">Uncharacterized protein</fullName>
    </submittedName>
</protein>
<dbReference type="GeneID" id="74306302"/>
<sequence length="247" mass="28537">MMKVADWEIKLGVILICITLTVYSLKFIILQNPGDTVNYIFNSLGFLPMNVLLVTVVLNKLLSIRSKKDKLDKLNMVIGTFFSEVGSGLMSELSSRDPAIDEIRKELVIKSDFSEADFERVRKNIKSHSFSVNISDIDIVSLENYLRGKRDFMMRLLENPVLLEHEDFTELLRAVFHLEEELQCRDDLTSLICTDSDHLTGDINRAYGKLVFQWLDYMSHLQERYPYLFSLMIRTNPFDLNASPVVK</sequence>
<evidence type="ECO:0000313" key="3">
    <source>
        <dbReference type="Proteomes" id="UP001060368"/>
    </source>
</evidence>
<gene>
    <name evidence="2" type="ORF">L6E24_01365</name>
</gene>
<reference evidence="2" key="1">
    <citation type="submission" date="2022-04" db="EMBL/GenBank/DDBJ databases">
        <title>Complete genome of Methanoplanus endosymbiosus DSM 3599.</title>
        <authorList>
            <person name="Chen S.-C."/>
            <person name="You Y.-T."/>
            <person name="Zhou Y.-Z."/>
            <person name="Lai M.-C."/>
        </authorList>
    </citation>
    <scope>NUCLEOTIDE SEQUENCE</scope>
    <source>
        <strain evidence="2">DSM 3599</strain>
    </source>
</reference>
<evidence type="ECO:0000256" key="1">
    <source>
        <dbReference type="SAM" id="Phobius"/>
    </source>
</evidence>
<evidence type="ECO:0000313" key="2">
    <source>
        <dbReference type="EMBL" id="UUX92805.1"/>
    </source>
</evidence>
<dbReference type="EMBL" id="CP096115">
    <property type="protein sequence ID" value="UUX92805.1"/>
    <property type="molecule type" value="Genomic_DNA"/>
</dbReference>
<feature type="transmembrane region" description="Helical" evidence="1">
    <location>
        <begin position="36"/>
        <end position="58"/>
    </location>
</feature>
<keyword evidence="1" id="KW-1133">Transmembrane helix</keyword>
<dbReference type="RefSeq" id="WP_257742949.1">
    <property type="nucleotide sequence ID" value="NZ_CP096115.1"/>
</dbReference>
<accession>A0A9E7TKN3</accession>
<keyword evidence="3" id="KW-1185">Reference proteome</keyword>
<dbReference type="AlphaFoldDB" id="A0A9E7TKN3"/>
<proteinExistence type="predicted"/>